<reference evidence="2 3" key="1">
    <citation type="journal article" date="2019" name="Viruses">
        <title>Genome Analysis of a Novel Clade II.b Alphabaculovirus Obtained from Artaxa digramma.</title>
        <authorList>
            <person name="Li J."/>
            <person name="Duan X."/>
            <person name="Wang Q."/>
            <person name="Zhang L."/>
            <person name="Deng F."/>
            <person name="Wang H."/>
            <person name="Hu Z."/>
            <person name="Wang M."/>
            <person name="Wang J."/>
        </authorList>
    </citation>
    <scope>NUCLEOTIDE SEQUENCE [LARGE SCALE GENOMIC DNA]</scope>
    <source>
        <strain evidence="2 3">424</strain>
    </source>
</reference>
<proteinExistence type="predicted"/>
<feature type="compositionally biased region" description="Polar residues" evidence="1">
    <location>
        <begin position="120"/>
        <end position="129"/>
    </location>
</feature>
<feature type="compositionally biased region" description="Pro residues" evidence="1">
    <location>
        <begin position="82"/>
        <end position="93"/>
    </location>
</feature>
<feature type="compositionally biased region" description="Low complexity" evidence="1">
    <location>
        <begin position="149"/>
        <end position="185"/>
    </location>
</feature>
<accession>A0AAE6R6G0</accession>
<dbReference type="EMBL" id="MN233792">
    <property type="protein sequence ID" value="QHB21665.1"/>
    <property type="molecule type" value="Genomic_DNA"/>
</dbReference>
<evidence type="ECO:0000313" key="3">
    <source>
        <dbReference type="Proteomes" id="UP000830275"/>
    </source>
</evidence>
<gene>
    <name evidence="2" type="primary">orf6</name>
    <name evidence="2" type="ORF">Eudi_ORF6</name>
</gene>
<evidence type="ECO:0000256" key="1">
    <source>
        <dbReference type="SAM" id="MobiDB-lite"/>
    </source>
</evidence>
<name>A0AAE6R6G0_9ABAC</name>
<dbReference type="Proteomes" id="UP000830275">
    <property type="component" value="Segment"/>
</dbReference>
<organism evidence="2 3">
    <name type="scientific">Artaxa digramma nucleopolyhedrovirus</name>
    <dbReference type="NCBI Taxonomy" id="3070910"/>
    <lineage>
        <taxon>Viruses</taxon>
        <taxon>Viruses incertae sedis</taxon>
        <taxon>Naldaviricetes</taxon>
        <taxon>Lefavirales</taxon>
        <taxon>Baculoviridae</taxon>
        <taxon>Alphabaculovirus</taxon>
        <taxon>Alphabaculovirus ardigrammae</taxon>
    </lineage>
</organism>
<protein>
    <submittedName>
        <fullName evidence="2">Orf6</fullName>
    </submittedName>
</protein>
<evidence type="ECO:0000313" key="2">
    <source>
        <dbReference type="EMBL" id="QHB21665.1"/>
    </source>
</evidence>
<keyword evidence="3" id="KW-1185">Reference proteome</keyword>
<feature type="region of interest" description="Disordered" evidence="1">
    <location>
        <begin position="61"/>
        <end position="185"/>
    </location>
</feature>
<sequence length="252" mass="27501">MEPCTSTITSRKVILPEGVFQICQPTTKPVNIVRPLFITEFELLTQNDLRNEFYNEYEYFDDDDARGDNNSYAPETRLRSPPASPSPSPPPPAQSHLSEVSEVVTRLRSPPASPSPPAQNYFSSPTTYNYLPENLTRRLRSPPASPYVSPLQSVSSPASPSSSSSSSSSPASSSSSSSSSASLSFSPPASPSLLSNYLPENCFYIEPARAPAITFETNERFFPETNATIENFLQESYNNCNSIPTSSPTHPS</sequence>